<dbReference type="EMBL" id="JAPWTJ010000155">
    <property type="protein sequence ID" value="KAJ8981899.1"/>
    <property type="molecule type" value="Genomic_DNA"/>
</dbReference>
<feature type="compositionally biased region" description="Basic and acidic residues" evidence="5">
    <location>
        <begin position="299"/>
        <end position="311"/>
    </location>
</feature>
<evidence type="ECO:0008006" key="8">
    <source>
        <dbReference type="Google" id="ProtNLM"/>
    </source>
</evidence>
<dbReference type="PANTHER" id="PTHR13375:SF3">
    <property type="entry name" value="THO COMPLEX SUBUNIT 5 HOMOLOG"/>
    <property type="match status" value="1"/>
</dbReference>
<organism evidence="6 7">
    <name type="scientific">Molorchus minor</name>
    <dbReference type="NCBI Taxonomy" id="1323400"/>
    <lineage>
        <taxon>Eukaryota</taxon>
        <taxon>Metazoa</taxon>
        <taxon>Ecdysozoa</taxon>
        <taxon>Arthropoda</taxon>
        <taxon>Hexapoda</taxon>
        <taxon>Insecta</taxon>
        <taxon>Pterygota</taxon>
        <taxon>Neoptera</taxon>
        <taxon>Endopterygota</taxon>
        <taxon>Coleoptera</taxon>
        <taxon>Polyphaga</taxon>
        <taxon>Cucujiformia</taxon>
        <taxon>Chrysomeloidea</taxon>
        <taxon>Cerambycidae</taxon>
        <taxon>Lamiinae</taxon>
        <taxon>Monochamini</taxon>
        <taxon>Molorchus</taxon>
    </lineage>
</organism>
<feature type="coiled-coil region" evidence="4">
    <location>
        <begin position="198"/>
        <end position="225"/>
    </location>
</feature>
<feature type="compositionally biased region" description="Acidic residues" evidence="5">
    <location>
        <begin position="312"/>
        <end position="322"/>
    </location>
</feature>
<accession>A0ABQ9JVE0</accession>
<evidence type="ECO:0000313" key="7">
    <source>
        <dbReference type="Proteomes" id="UP001162164"/>
    </source>
</evidence>
<feature type="region of interest" description="Disordered" evidence="5">
    <location>
        <begin position="1"/>
        <end position="22"/>
    </location>
</feature>
<dbReference type="InterPro" id="IPR019163">
    <property type="entry name" value="THO_Thoc5"/>
</dbReference>
<keyword evidence="4" id="KW-0175">Coiled coil</keyword>
<evidence type="ECO:0000256" key="2">
    <source>
        <dbReference type="ARBA" id="ARBA00008044"/>
    </source>
</evidence>
<keyword evidence="3" id="KW-0539">Nucleus</keyword>
<gene>
    <name evidence="6" type="ORF">NQ317_007291</name>
</gene>
<evidence type="ECO:0000256" key="4">
    <source>
        <dbReference type="SAM" id="Coils"/>
    </source>
</evidence>
<name>A0ABQ9JVE0_9CUCU</name>
<comment type="subcellular location">
    <subcellularLocation>
        <location evidence="1">Nucleus</location>
    </subcellularLocation>
</comment>
<feature type="region of interest" description="Disordered" evidence="5">
    <location>
        <begin position="299"/>
        <end position="322"/>
    </location>
</feature>
<evidence type="ECO:0000256" key="3">
    <source>
        <dbReference type="ARBA" id="ARBA00023242"/>
    </source>
</evidence>
<protein>
    <recommendedName>
        <fullName evidence="8">THO complex subunit 5</fullName>
    </recommendedName>
</protein>
<evidence type="ECO:0000256" key="5">
    <source>
        <dbReference type="SAM" id="MobiDB-lite"/>
    </source>
</evidence>
<proteinExistence type="inferred from homology"/>
<evidence type="ECO:0000256" key="1">
    <source>
        <dbReference type="ARBA" id="ARBA00004123"/>
    </source>
</evidence>
<dbReference type="PANTHER" id="PTHR13375">
    <property type="entry name" value="FMS INTERACTING PROTEIN"/>
    <property type="match status" value="1"/>
</dbReference>
<evidence type="ECO:0000313" key="6">
    <source>
        <dbReference type="EMBL" id="KAJ8981899.1"/>
    </source>
</evidence>
<sequence length="676" mass="77122">MVKETSSTSLKKKRKTPSADNEGDLDIYKKVVDFEEKESASRQGAVDANIYFEMCQDIKATLAEMYESKCKKPTDTSTNKELLTDICLKLCVIRKLNRVDKIKHVFGKETLSTEKQKCDSIKLSYQNLVYELHHLVAETNKCLSFKSKDEDIELVSFEEFMKEAPESLTKKFINYDKSNTEENHNLRLARLEWELTQRKNLAELCKSLEEDKKKLGKDLVERKEKLNTLKPLLMNIINATKPLQEHLDVPFDQLRAEHKLAFLLPDPLYIFYVNIISYKNVYELNLNVSIKGDQDDATRWKEAQETTKESQNDDESEQEADIPEVEEVVEVKKRRHRKSVQQVDPMEEKRTKLLEAHPLFVEITAELERGPSITAAFRYYTKLKIITVTSKVNLPSNMTANTARDILSSENILGELCEGDVGVESPNPATQFQLKKSRHQFISLPGAPNRLCLQMGAGSLRYRVGSDKAGGVNIETVVKILFTRLAARNDLANQLQQFEQSIIPKLPSTIDLPTNPVSALTKWSSITYQKFCQSLVTQPLVEEEIVSPSDLFYSCTLTRGNANLQALIAIKNNYPEALPIFSLSLDYNGVQHSTNSDEIRDMERAVNVTWEHGQKGSSWLLSAQISHLCSCLDVYLESVDPKAFCQSAMFLRNICARNRKRPFKFRKVGTGIFTQY</sequence>
<dbReference type="Pfam" id="PF09766">
    <property type="entry name" value="FmiP_Thoc5"/>
    <property type="match status" value="1"/>
</dbReference>
<reference evidence="6" key="1">
    <citation type="journal article" date="2023" name="Insect Mol. Biol.">
        <title>Genome sequencing provides insights into the evolution of gene families encoding plant cell wall-degrading enzymes in longhorned beetles.</title>
        <authorList>
            <person name="Shin N.R."/>
            <person name="Okamura Y."/>
            <person name="Kirsch R."/>
            <person name="Pauchet Y."/>
        </authorList>
    </citation>
    <scope>NUCLEOTIDE SEQUENCE</scope>
    <source>
        <strain evidence="6">MMC_N1</strain>
    </source>
</reference>
<dbReference type="Proteomes" id="UP001162164">
    <property type="component" value="Unassembled WGS sequence"/>
</dbReference>
<keyword evidence="7" id="KW-1185">Reference proteome</keyword>
<comment type="caution">
    <text evidence="6">The sequence shown here is derived from an EMBL/GenBank/DDBJ whole genome shotgun (WGS) entry which is preliminary data.</text>
</comment>
<comment type="similarity">
    <text evidence="2">Belongs to the THOC5 family.</text>
</comment>